<dbReference type="EMBL" id="CAQQ02390238">
    <property type="status" value="NOT_ANNOTATED_CDS"/>
    <property type="molecule type" value="Genomic_DNA"/>
</dbReference>
<accession>T1GAX8</accession>
<evidence type="ECO:0000313" key="1">
    <source>
        <dbReference type="EnsemblMetazoa" id="MESCA000395-PA"/>
    </source>
</evidence>
<dbReference type="EnsemblMetazoa" id="MESCA000395-RA">
    <property type="protein sequence ID" value="MESCA000395-PA"/>
    <property type="gene ID" value="MESCA000395"/>
</dbReference>
<reference evidence="2" key="1">
    <citation type="submission" date="2013-02" db="EMBL/GenBank/DDBJ databases">
        <authorList>
            <person name="Hughes D."/>
        </authorList>
    </citation>
    <scope>NUCLEOTIDE SEQUENCE</scope>
    <source>
        <strain>Durham</strain>
        <strain evidence="2">NC isolate 2 -- Noor lab</strain>
    </source>
</reference>
<sequence length="259" mass="29621">MFTPFEGYEKGGLATKFSLSDSKTITGAASLNFDKKEFTLVLEGYAKKFTNNMLQINITTPLEKFKTIKGRFGLNEKKRHAVAVVESPNSALGAEILLDIVSFSDFDVKLILATPLDVLRLASVIGKYNDYTVDMRGTLNNATMGFTGVWRMNNMTDFEYSYKVFTPFKDFEDNGVVLKLIKQDIFICEIHGKLSKHKLGFKINGEPKSRLIKQLSSQKLDLELLYDEDLQKPVFEDEEDYEKMKVLWIHISHTMWTLK</sequence>
<protein>
    <submittedName>
        <fullName evidence="1">Uncharacterized protein</fullName>
    </submittedName>
</protein>
<proteinExistence type="predicted"/>
<dbReference type="Proteomes" id="UP000015102">
    <property type="component" value="Unassembled WGS sequence"/>
</dbReference>
<dbReference type="STRING" id="36166.T1GAX8"/>
<dbReference type="AlphaFoldDB" id="T1GAX8"/>
<keyword evidence="2" id="KW-1185">Reference proteome</keyword>
<name>T1GAX8_MEGSC</name>
<evidence type="ECO:0000313" key="2">
    <source>
        <dbReference type="Proteomes" id="UP000015102"/>
    </source>
</evidence>
<reference evidence="1" key="2">
    <citation type="submission" date="2015-06" db="UniProtKB">
        <authorList>
            <consortium name="EnsemblMetazoa"/>
        </authorList>
    </citation>
    <scope>IDENTIFICATION</scope>
</reference>
<dbReference type="HOGENOM" id="CLU_1074757_0_0_1"/>
<organism evidence="1 2">
    <name type="scientific">Megaselia scalaris</name>
    <name type="common">Humpbacked fly</name>
    <name type="synonym">Phora scalaris</name>
    <dbReference type="NCBI Taxonomy" id="36166"/>
    <lineage>
        <taxon>Eukaryota</taxon>
        <taxon>Metazoa</taxon>
        <taxon>Ecdysozoa</taxon>
        <taxon>Arthropoda</taxon>
        <taxon>Hexapoda</taxon>
        <taxon>Insecta</taxon>
        <taxon>Pterygota</taxon>
        <taxon>Neoptera</taxon>
        <taxon>Endopterygota</taxon>
        <taxon>Diptera</taxon>
        <taxon>Brachycera</taxon>
        <taxon>Muscomorpha</taxon>
        <taxon>Platypezoidea</taxon>
        <taxon>Phoridae</taxon>
        <taxon>Megaseliini</taxon>
        <taxon>Megaselia</taxon>
    </lineage>
</organism>